<keyword evidence="3" id="KW-0378">Hydrolase</keyword>
<feature type="compositionally biased region" description="Low complexity" evidence="6">
    <location>
        <begin position="271"/>
        <end position="280"/>
    </location>
</feature>
<dbReference type="SUPFAM" id="SSF53098">
    <property type="entry name" value="Ribonuclease H-like"/>
    <property type="match status" value="1"/>
</dbReference>
<keyword evidence="2" id="KW-0540">Nuclease</keyword>
<dbReference type="GO" id="GO:0003676">
    <property type="term" value="F:nucleic acid binding"/>
    <property type="evidence" value="ECO:0007669"/>
    <property type="project" value="InterPro"/>
</dbReference>
<feature type="region of interest" description="Disordered" evidence="6">
    <location>
        <begin position="271"/>
        <end position="348"/>
    </location>
</feature>
<keyword evidence="5" id="KW-0175">Coiled coil</keyword>
<dbReference type="GO" id="GO:0005739">
    <property type="term" value="C:mitochondrion"/>
    <property type="evidence" value="ECO:0007669"/>
    <property type="project" value="TreeGrafter"/>
</dbReference>
<evidence type="ECO:0000313" key="9">
    <source>
        <dbReference type="EMBL" id="KAF4630137.1"/>
    </source>
</evidence>
<protein>
    <recommendedName>
        <fullName evidence="11">C2H2-type domain-containing protein</fullName>
    </recommendedName>
</protein>
<gene>
    <name evidence="9" type="ORF">G7Y89_g7999</name>
</gene>
<dbReference type="InterPro" id="IPR013087">
    <property type="entry name" value="Znf_C2H2_type"/>
</dbReference>
<dbReference type="InterPro" id="IPR059009">
    <property type="entry name" value="Znf_C2H2_17_1st"/>
</dbReference>
<dbReference type="Gene3D" id="3.30.420.10">
    <property type="entry name" value="Ribonuclease H-like superfamily/Ribonuclease H"/>
    <property type="match status" value="1"/>
</dbReference>
<feature type="compositionally biased region" description="Low complexity" evidence="6">
    <location>
        <begin position="116"/>
        <end position="135"/>
    </location>
</feature>
<feature type="domain" description="Exonuclease" evidence="8">
    <location>
        <begin position="863"/>
        <end position="1021"/>
    </location>
</feature>
<comment type="similarity">
    <text evidence="1">Belongs to the oligoribonuclease family.</text>
</comment>
<keyword evidence="4" id="KW-0269">Exonuclease</keyword>
<feature type="domain" description="C2H2-type" evidence="7">
    <location>
        <begin position="1183"/>
        <end position="1209"/>
    </location>
</feature>
<proteinExistence type="inferred from homology"/>
<dbReference type="InterPro" id="IPR059095">
    <property type="entry name" value="Znf_C2H2_17_2nd"/>
</dbReference>
<dbReference type="CDD" id="cd06135">
    <property type="entry name" value="Orn"/>
    <property type="match status" value="1"/>
</dbReference>
<dbReference type="NCBIfam" id="NF003765">
    <property type="entry name" value="PRK05359.1"/>
    <property type="match status" value="1"/>
</dbReference>
<evidence type="ECO:0000256" key="3">
    <source>
        <dbReference type="ARBA" id="ARBA00022801"/>
    </source>
</evidence>
<evidence type="ECO:0000256" key="6">
    <source>
        <dbReference type="SAM" id="MobiDB-lite"/>
    </source>
</evidence>
<dbReference type="SMART" id="SM00355">
    <property type="entry name" value="ZnF_C2H2"/>
    <property type="match status" value="3"/>
</dbReference>
<evidence type="ECO:0000259" key="7">
    <source>
        <dbReference type="SMART" id="SM00355"/>
    </source>
</evidence>
<dbReference type="EMBL" id="JAAMPI010000584">
    <property type="protein sequence ID" value="KAF4630137.1"/>
    <property type="molecule type" value="Genomic_DNA"/>
</dbReference>
<dbReference type="Pfam" id="PF26177">
    <property type="entry name" value="zf_C2H2_17_1st"/>
    <property type="match status" value="1"/>
</dbReference>
<dbReference type="Gene3D" id="3.30.160.60">
    <property type="entry name" value="Classic Zinc Finger"/>
    <property type="match status" value="1"/>
</dbReference>
<evidence type="ECO:0000256" key="1">
    <source>
        <dbReference type="ARBA" id="ARBA00009921"/>
    </source>
</evidence>
<dbReference type="Pfam" id="PF00929">
    <property type="entry name" value="RNase_T"/>
    <property type="match status" value="1"/>
</dbReference>
<dbReference type="SMART" id="SM00479">
    <property type="entry name" value="EXOIII"/>
    <property type="match status" value="1"/>
</dbReference>
<dbReference type="PANTHER" id="PTHR11046">
    <property type="entry name" value="OLIGORIBONUCLEASE, MITOCHONDRIAL"/>
    <property type="match status" value="1"/>
</dbReference>
<name>A0A8H4RHF8_9HELO</name>
<dbReference type="PANTHER" id="PTHR11046:SF0">
    <property type="entry name" value="OLIGORIBONUCLEASE, MITOCHONDRIAL"/>
    <property type="match status" value="1"/>
</dbReference>
<dbReference type="InterPro" id="IPR022894">
    <property type="entry name" value="Oligoribonuclease"/>
</dbReference>
<dbReference type="Pfam" id="PF26176">
    <property type="entry name" value="zf_C2H2_17_2"/>
    <property type="match status" value="1"/>
</dbReference>
<dbReference type="GO" id="GO:0000175">
    <property type="term" value="F:3'-5'-RNA exonuclease activity"/>
    <property type="evidence" value="ECO:0007669"/>
    <property type="project" value="InterPro"/>
</dbReference>
<keyword evidence="10" id="KW-1185">Reference proteome</keyword>
<dbReference type="Proteomes" id="UP000566819">
    <property type="component" value="Unassembled WGS sequence"/>
</dbReference>
<reference evidence="9 10" key="1">
    <citation type="submission" date="2020-03" db="EMBL/GenBank/DDBJ databases">
        <title>Draft Genome Sequence of Cudoniella acicularis.</title>
        <authorList>
            <person name="Buettner E."/>
            <person name="Kellner H."/>
        </authorList>
    </citation>
    <scope>NUCLEOTIDE SEQUENCE [LARGE SCALE GENOMIC DNA]</scope>
    <source>
        <strain evidence="9 10">DSM 108380</strain>
    </source>
</reference>
<sequence length="1324" mass="147520">MNVETLKIRGPLLTDNLVSDDMNVLRDAHFVMLKRFNILLLKLDRVSLSSRRAKNTLQEGPEVESHGTLLLAGPALSGTACRLAQCALDEFGADEMEREPLGGVWGDAGASSSASRLLRGRCAPRSPRDSPSSLPAMSSQQQPRLQYSRRVGALHIPMEQCRIPTPQGAAYRRAYIQSGLLRLLSLKRDERLAALPEDRTIWSNGLDQETESACHSSTVCLIDTLASTSFAALVADKMSLDYSFSFGATTPPQYSFEDALNDASFIMGHSRSSSHTSMYSQESSPDPVGTGLTTPARSPIRQHGPLLLPKIRPQDQEIHSPPKRFKKNPSAGKTPFKPSHTRSYTNPESISFMSNDGFPSHTRSMSTLCSPVNFAQSNNTHQRRASSVGLDGQALEKYGFPTYRQMPSYISSATNSQAETFMPQNVYHTPQRTPSPLQNSMILEEMTIAPFDDGNNTTLMNYLTSPNPAPALVRQLNIHLRDSNAKHFWWDIRQIRPWTSFNSSTINSIPGLNALLSISLPNMTFPTPARTSLQPETEGELQNIYNTFYGTKLNAALSLSLGSRHIMMRSATKGTTDPSFISNYTDDTSQLIYGRGLGRVVGLVKSFDRWNTGMRVEGNHRKVEYLRGLAHLHRHMRENGCRYGFIITEIELVVVRNGAENVPHFGYLEIQTIQLAAHDSQTSTFEEVEGSFLDAGEENVVPKQPKMTALMALWYLHMLARDDTLPGQVGWKSEIGAPAEGTRRKCLPKDEWIPEPQLAEKREAKRARGWVWPEEAVGRKELGKRGVRYACYGCEAEKFLTRLDFAISSSTSTLPTHLSDNFPLSPQHFTSNPNLRHYISHTLSTLQNTPHPKMADSVDSSNPLVWIDCEMTGLDVDNDVIIEIFCIITNGNLDVLDEEGWGAVIHQSKETMDKMDEWCTRTHRESGLTTAVLSSTTTPSSASISLLSYIHRFIPQSKVALLAGNTVHADKAFLRKEPYKKVHDHFSHRILDNKSPQSHDPCEDWLNNYLPSASFLPEQPFLEQDLNYQATNDEIWLDNAVNAPDGTYFPNNSFELPINPYYQSVPVNNPYASLHDERFDMSVDISPLANNSFNNPPFDKNSFDNSPLNNPVNNNNNNNNNNSSSSNSPSNLQTSDITANLLNPEPFTTVALQCHHPSCAQQDRTFPNKSALQKHENKHTKPYSCQVSGCKHPNFSDKGGLERHSREVHGLIGAKMHFCPVNACKRNSKGFPRKYNLYEHLKRCHPGRSLSRASTSGISEDGEGDGDETPTAVSLTVNEDVAAGSEGRMRQKLERLKELRAEIDRDILALERVVEMGLDASPSP</sequence>
<comment type="caution">
    <text evidence="9">The sequence shown here is derived from an EMBL/GenBank/DDBJ whole genome shotgun (WGS) entry which is preliminary data.</text>
</comment>
<feature type="region of interest" description="Disordered" evidence="6">
    <location>
        <begin position="116"/>
        <end position="143"/>
    </location>
</feature>
<feature type="compositionally biased region" description="Low complexity" evidence="6">
    <location>
        <begin position="1105"/>
        <end position="1131"/>
    </location>
</feature>
<dbReference type="InterPro" id="IPR013520">
    <property type="entry name" value="Ribonucl_H"/>
</dbReference>
<feature type="domain" description="C2H2-type" evidence="7">
    <location>
        <begin position="1217"/>
        <end position="1245"/>
    </location>
</feature>
<feature type="region of interest" description="Disordered" evidence="6">
    <location>
        <begin position="1247"/>
        <end position="1271"/>
    </location>
</feature>
<evidence type="ECO:0000256" key="5">
    <source>
        <dbReference type="SAM" id="Coils"/>
    </source>
</evidence>
<feature type="domain" description="C2H2-type" evidence="7">
    <location>
        <begin position="1152"/>
        <end position="1179"/>
    </location>
</feature>
<feature type="region of interest" description="Disordered" evidence="6">
    <location>
        <begin position="1092"/>
        <end position="1136"/>
    </location>
</feature>
<feature type="coiled-coil region" evidence="5">
    <location>
        <begin position="1282"/>
        <end position="1313"/>
    </location>
</feature>
<evidence type="ECO:0000256" key="4">
    <source>
        <dbReference type="ARBA" id="ARBA00022839"/>
    </source>
</evidence>
<evidence type="ECO:0000259" key="8">
    <source>
        <dbReference type="SMART" id="SM00479"/>
    </source>
</evidence>
<dbReference type="InterPro" id="IPR012337">
    <property type="entry name" value="RNaseH-like_sf"/>
</dbReference>
<organism evidence="9 10">
    <name type="scientific">Cudoniella acicularis</name>
    <dbReference type="NCBI Taxonomy" id="354080"/>
    <lineage>
        <taxon>Eukaryota</taxon>
        <taxon>Fungi</taxon>
        <taxon>Dikarya</taxon>
        <taxon>Ascomycota</taxon>
        <taxon>Pezizomycotina</taxon>
        <taxon>Leotiomycetes</taxon>
        <taxon>Helotiales</taxon>
        <taxon>Tricladiaceae</taxon>
        <taxon>Cudoniella</taxon>
    </lineage>
</organism>
<evidence type="ECO:0000313" key="10">
    <source>
        <dbReference type="Proteomes" id="UP000566819"/>
    </source>
</evidence>
<accession>A0A8H4RHF8</accession>
<dbReference type="OrthoDB" id="5300765at2759"/>
<dbReference type="InterPro" id="IPR036397">
    <property type="entry name" value="RNaseH_sf"/>
</dbReference>
<evidence type="ECO:0000256" key="2">
    <source>
        <dbReference type="ARBA" id="ARBA00022722"/>
    </source>
</evidence>
<evidence type="ECO:0008006" key="11">
    <source>
        <dbReference type="Google" id="ProtNLM"/>
    </source>
</evidence>